<feature type="region of interest" description="Disordered" evidence="1">
    <location>
        <begin position="1"/>
        <end position="23"/>
    </location>
</feature>
<sequence>MYGPERRVDALSPDDKKRKLSHAERKDNLAAEIRLLESGVAVLRTRSLPPHVALQKDPILRPAAAEYAALLYSMRTQQLQVAKMQSALSRCLTDQHYYPLYSLISLSKDWNERRATLMAMRDQKIRTALDFVMGLERPHETMKKQFSLNQFENDQGDLCCVRFDTTLFPGVKSLQQVFDALSFYKNNMEIIISEQLGHITLRDDYDVVDDKAFNTRILSTNDSGVTTEGNVISFRAMLGKTDEGYAGEPCAIMVADSVDEDKRYPYLSQERVRKDISTAVVLTAKQANTTGDKLGDLVVTMRRAAFYKLRRPEFPLSVCQFEELRDTMMEWSDVMLKTMQGILYPRV</sequence>
<gene>
    <name evidence="2" type="ORF">Plil01_000786700</name>
</gene>
<protein>
    <submittedName>
        <fullName evidence="2">Unnamed protein product</fullName>
    </submittedName>
</protein>
<evidence type="ECO:0000256" key="1">
    <source>
        <dbReference type="SAM" id="MobiDB-lite"/>
    </source>
</evidence>
<evidence type="ECO:0000313" key="2">
    <source>
        <dbReference type="EMBL" id="GMF20282.1"/>
    </source>
</evidence>
<reference evidence="2" key="1">
    <citation type="submission" date="2023-04" db="EMBL/GenBank/DDBJ databases">
        <title>Phytophthora lilii NBRC 32176.</title>
        <authorList>
            <person name="Ichikawa N."/>
            <person name="Sato H."/>
            <person name="Tonouchi N."/>
        </authorList>
    </citation>
    <scope>NUCLEOTIDE SEQUENCE</scope>
    <source>
        <strain evidence="2">NBRC 32176</strain>
    </source>
</reference>
<accession>A0A9W6WNA5</accession>
<dbReference type="AlphaFoldDB" id="A0A9W6WNA5"/>
<proteinExistence type="predicted"/>
<evidence type="ECO:0000313" key="3">
    <source>
        <dbReference type="Proteomes" id="UP001165083"/>
    </source>
</evidence>
<name>A0A9W6WNA5_9STRA</name>
<dbReference type="EMBL" id="BSXW01000371">
    <property type="protein sequence ID" value="GMF20282.1"/>
    <property type="molecule type" value="Genomic_DNA"/>
</dbReference>
<organism evidence="2 3">
    <name type="scientific">Phytophthora lilii</name>
    <dbReference type="NCBI Taxonomy" id="2077276"/>
    <lineage>
        <taxon>Eukaryota</taxon>
        <taxon>Sar</taxon>
        <taxon>Stramenopiles</taxon>
        <taxon>Oomycota</taxon>
        <taxon>Peronosporomycetes</taxon>
        <taxon>Peronosporales</taxon>
        <taxon>Peronosporaceae</taxon>
        <taxon>Phytophthora</taxon>
    </lineage>
</organism>
<dbReference type="OrthoDB" id="95602at2759"/>
<dbReference type="Proteomes" id="UP001165083">
    <property type="component" value="Unassembled WGS sequence"/>
</dbReference>
<comment type="caution">
    <text evidence="2">The sequence shown here is derived from an EMBL/GenBank/DDBJ whole genome shotgun (WGS) entry which is preliminary data.</text>
</comment>
<keyword evidence="3" id="KW-1185">Reference proteome</keyword>